<dbReference type="RefSeq" id="WP_257447575.1">
    <property type="nucleotide sequence ID" value="NZ_JANIPJ010000011.1"/>
</dbReference>
<evidence type="ECO:0000313" key="1">
    <source>
        <dbReference type="EMBL" id="MCR2805323.1"/>
    </source>
</evidence>
<reference evidence="1" key="1">
    <citation type="submission" date="2022-08" db="EMBL/GenBank/DDBJ databases">
        <title>The genomic sequence of strain Paenibacillus sp. SCIV0701.</title>
        <authorList>
            <person name="Zhao H."/>
        </authorList>
    </citation>
    <scope>NUCLEOTIDE SEQUENCE</scope>
    <source>
        <strain evidence="1">SCIV0701</strain>
    </source>
</reference>
<comment type="caution">
    <text evidence="1">The sequence shown here is derived from an EMBL/GenBank/DDBJ whole genome shotgun (WGS) entry which is preliminary data.</text>
</comment>
<name>A0A9X2MT19_9BACL</name>
<proteinExistence type="predicted"/>
<accession>A0A9X2MT19</accession>
<organism evidence="1 2">
    <name type="scientific">Paenibacillus soyae</name>
    <dbReference type="NCBI Taxonomy" id="2969249"/>
    <lineage>
        <taxon>Bacteria</taxon>
        <taxon>Bacillati</taxon>
        <taxon>Bacillota</taxon>
        <taxon>Bacilli</taxon>
        <taxon>Bacillales</taxon>
        <taxon>Paenibacillaceae</taxon>
        <taxon>Paenibacillus</taxon>
    </lineage>
</organism>
<dbReference type="AlphaFoldDB" id="A0A9X2MT19"/>
<protein>
    <submittedName>
        <fullName evidence="1">Uncharacterized protein</fullName>
    </submittedName>
</protein>
<sequence length="103" mass="11664">MPKRTFNIRQFNMQTGEFKNDETIDPLPVSYSRSNEVNGFYELTLAAVGLRKTRQSAFVSPASMQKLLPAGADPAYGYVPVRCTHLAEIGFDLRKNGRRRRVV</sequence>
<keyword evidence="2" id="KW-1185">Reference proteome</keyword>
<dbReference type="EMBL" id="JANIPJ010000011">
    <property type="protein sequence ID" value="MCR2805323.1"/>
    <property type="molecule type" value="Genomic_DNA"/>
</dbReference>
<evidence type="ECO:0000313" key="2">
    <source>
        <dbReference type="Proteomes" id="UP001141950"/>
    </source>
</evidence>
<gene>
    <name evidence="1" type="ORF">NQZ67_15660</name>
</gene>
<dbReference type="Proteomes" id="UP001141950">
    <property type="component" value="Unassembled WGS sequence"/>
</dbReference>